<dbReference type="GeneID" id="94844388"/>
<name>A0A1J4JPD1_9EUKA</name>
<dbReference type="EMBL" id="MLAK01001022">
    <property type="protein sequence ID" value="OHS99132.1"/>
    <property type="molecule type" value="Genomic_DNA"/>
</dbReference>
<accession>A0A1J4JPD1</accession>
<keyword evidence="2" id="KW-1185">Reference proteome</keyword>
<evidence type="ECO:0000313" key="2">
    <source>
        <dbReference type="Proteomes" id="UP000179807"/>
    </source>
</evidence>
<proteinExistence type="predicted"/>
<reference evidence="1" key="1">
    <citation type="submission" date="2016-10" db="EMBL/GenBank/DDBJ databases">
        <authorList>
            <person name="Benchimol M."/>
            <person name="Almeida L.G."/>
            <person name="Vasconcelos A.T."/>
            <person name="Perreira-Neves A."/>
            <person name="Rosa I.A."/>
            <person name="Tasca T."/>
            <person name="Bogo M.R."/>
            <person name="de Souza W."/>
        </authorList>
    </citation>
    <scope>NUCLEOTIDE SEQUENCE [LARGE SCALE GENOMIC DNA]</scope>
    <source>
        <strain evidence="1">K</strain>
    </source>
</reference>
<protein>
    <submittedName>
        <fullName evidence="1">Uncharacterized protein</fullName>
    </submittedName>
</protein>
<dbReference type="VEuPathDB" id="TrichDB:TRFO_34481"/>
<comment type="caution">
    <text evidence="1">The sequence shown here is derived from an EMBL/GenBank/DDBJ whole genome shotgun (WGS) entry which is preliminary data.</text>
</comment>
<dbReference type="AlphaFoldDB" id="A0A1J4JPD1"/>
<organism evidence="1 2">
    <name type="scientific">Tritrichomonas foetus</name>
    <dbReference type="NCBI Taxonomy" id="1144522"/>
    <lineage>
        <taxon>Eukaryota</taxon>
        <taxon>Metamonada</taxon>
        <taxon>Parabasalia</taxon>
        <taxon>Tritrichomonadida</taxon>
        <taxon>Tritrichomonadidae</taxon>
        <taxon>Tritrichomonas</taxon>
    </lineage>
</organism>
<sequence length="503" mass="60192">MSLQKVESDINYEAIITSLRLFSDLLLSSSDISEDVLKLYLVLLLHLPDDYVSSLNIQIYLQFYNYLKEQVLQGNTIFQHFLYEFVKKFCLILCEYLNLEQEIKNLLFSFNRILVKVATYLINYLNSLVKKILNKQKFNFNKGHRSMSEDNSCISDYMQFIEEKWKREEQLVNKINFDNLKINEFSERFCDLLFSKENLNIDEIQAALVFFEEIKNPPSQVSLQSFMNWMSLISNDLIYQIKLVRILTRWFGFTIYPEYSTIIKKIHENEIPLIRKSATSREYLRLLKIVAKYTRKSIFKLENDNEIYINTAAILWKSIKPITDRKFDFHKRKTPWKMIRYVSMYLIDTLTRSFNKVYFQEIEKILQLAYTHDILQKFKEEEEDIENKLFSLLMAHLDEIKDNVVEWVYYISSHISSTQYHEIEAPLIFLYRINEEIPGIINESNIEVMMPRNYHSMNYSSTEEIEKNKNLLLDFFSCADGEIEDKLCDLVKKVYPYRNGSHR</sequence>
<dbReference type="Proteomes" id="UP000179807">
    <property type="component" value="Unassembled WGS sequence"/>
</dbReference>
<evidence type="ECO:0000313" key="1">
    <source>
        <dbReference type="EMBL" id="OHS99132.1"/>
    </source>
</evidence>
<dbReference type="RefSeq" id="XP_068352269.1">
    <property type="nucleotide sequence ID" value="XM_068509684.1"/>
</dbReference>
<gene>
    <name evidence="1" type="ORF">TRFO_34481</name>
</gene>